<dbReference type="PIRSF" id="PIRSF037394">
    <property type="entry name" value="ABC_thiamine-permease_YkoE_prd"/>
    <property type="match status" value="1"/>
</dbReference>
<organism evidence="3 4">
    <name type="scientific">Enemella dayhoffiae</name>
    <dbReference type="NCBI Taxonomy" id="2016507"/>
    <lineage>
        <taxon>Bacteria</taxon>
        <taxon>Bacillati</taxon>
        <taxon>Actinomycetota</taxon>
        <taxon>Actinomycetes</taxon>
        <taxon>Propionibacteriales</taxon>
        <taxon>Propionibacteriaceae</taxon>
        <taxon>Enemella</taxon>
    </lineage>
</organism>
<comment type="caution">
    <text evidence="3">The sequence shown here is derived from an EMBL/GenBank/DDBJ whole genome shotgun (WGS) entry which is preliminary data.</text>
</comment>
<keyword evidence="2" id="KW-1133">Transmembrane helix</keyword>
<evidence type="ECO:0008006" key="5">
    <source>
        <dbReference type="Google" id="ProtNLM"/>
    </source>
</evidence>
<dbReference type="OrthoDB" id="8017424at2"/>
<feature type="transmembrane region" description="Helical" evidence="2">
    <location>
        <begin position="118"/>
        <end position="136"/>
    </location>
</feature>
<dbReference type="RefSeq" id="WP_094365470.1">
    <property type="nucleotide sequence ID" value="NZ_NMVQ01000047.1"/>
</dbReference>
<dbReference type="SUPFAM" id="SSF103473">
    <property type="entry name" value="MFS general substrate transporter"/>
    <property type="match status" value="1"/>
</dbReference>
<evidence type="ECO:0000256" key="2">
    <source>
        <dbReference type="SAM" id="Phobius"/>
    </source>
</evidence>
<dbReference type="InterPro" id="IPR017195">
    <property type="entry name" value="ABC_thiamin-permease_prd"/>
</dbReference>
<feature type="transmembrane region" description="Helical" evidence="2">
    <location>
        <begin position="57"/>
        <end position="80"/>
    </location>
</feature>
<dbReference type="EMBL" id="NMVQ01000047">
    <property type="protein sequence ID" value="OYO16583.1"/>
    <property type="molecule type" value="Genomic_DNA"/>
</dbReference>
<keyword evidence="2" id="KW-0812">Transmembrane</keyword>
<evidence type="ECO:0000256" key="1">
    <source>
        <dbReference type="SAM" id="MobiDB-lite"/>
    </source>
</evidence>
<dbReference type="Proteomes" id="UP000216311">
    <property type="component" value="Unassembled WGS sequence"/>
</dbReference>
<evidence type="ECO:0000313" key="3">
    <source>
        <dbReference type="EMBL" id="OYO16583.1"/>
    </source>
</evidence>
<keyword evidence="4" id="KW-1185">Reference proteome</keyword>
<accession>A0A255GQB7</accession>
<protein>
    <recommendedName>
        <fullName evidence="5">Energy-coupling factor transport system substrate-specific component</fullName>
    </recommendedName>
</protein>
<feature type="transmembrane region" description="Helical" evidence="2">
    <location>
        <begin position="143"/>
        <end position="162"/>
    </location>
</feature>
<name>A0A255GQB7_9ACTN</name>
<dbReference type="InterPro" id="IPR036259">
    <property type="entry name" value="MFS_trans_sf"/>
</dbReference>
<feature type="compositionally biased region" description="Basic and acidic residues" evidence="1">
    <location>
        <begin position="7"/>
        <end position="20"/>
    </location>
</feature>
<keyword evidence="2" id="KW-0472">Membrane</keyword>
<feature type="transmembrane region" description="Helical" evidence="2">
    <location>
        <begin position="174"/>
        <end position="194"/>
    </location>
</feature>
<feature type="transmembrane region" description="Helical" evidence="2">
    <location>
        <begin position="31"/>
        <end position="51"/>
    </location>
</feature>
<evidence type="ECO:0000313" key="4">
    <source>
        <dbReference type="Proteomes" id="UP000216311"/>
    </source>
</evidence>
<feature type="transmembrane region" description="Helical" evidence="2">
    <location>
        <begin position="92"/>
        <end position="112"/>
    </location>
</feature>
<dbReference type="Pfam" id="PF09819">
    <property type="entry name" value="ABC_cobalt"/>
    <property type="match status" value="1"/>
</dbReference>
<sequence length="217" mass="22771">MRNTQHVNHDHDAEPADETRPAATGRRSWRVVDIVVAAVLGVACGLIFVGWNSLGYAWFEAMNALTPGLGGLAAGVWFLGGPLGGLIIRKPGAALFVELVAGFVSMAIGNQWGWTTMYSALAQGLGAELVFAIFAYRRFGVAVALLSGLVAGVGAWTCEFILGNFAKDLGYNVIYLACVAVSGAVLAGLLAWLLMKALARAGALDRFASGRESGRLV</sequence>
<dbReference type="AlphaFoldDB" id="A0A255GQB7"/>
<gene>
    <name evidence="3" type="ORF">CGZ93_17630</name>
</gene>
<feature type="region of interest" description="Disordered" evidence="1">
    <location>
        <begin position="1"/>
        <end position="22"/>
    </location>
</feature>
<proteinExistence type="predicted"/>
<reference evidence="3 4" key="1">
    <citation type="submission" date="2017-07" db="EMBL/GenBank/DDBJ databases">
        <title>Draft whole genome sequences of clinical Proprionibacteriaceae strains.</title>
        <authorList>
            <person name="Bernier A.-M."/>
            <person name="Bernard K."/>
            <person name="Domingo M.-C."/>
        </authorList>
    </citation>
    <scope>NUCLEOTIDE SEQUENCE [LARGE SCALE GENOMIC DNA]</scope>
    <source>
        <strain evidence="3 4">NML 130396</strain>
    </source>
</reference>